<feature type="region of interest" description="Disordered" evidence="1">
    <location>
        <begin position="145"/>
        <end position="164"/>
    </location>
</feature>
<proteinExistence type="predicted"/>
<feature type="compositionally biased region" description="Basic and acidic residues" evidence="1">
    <location>
        <begin position="154"/>
        <end position="164"/>
    </location>
</feature>
<name>A0A6G4R471_9CAUL</name>
<accession>A0A6G4R471</accession>
<evidence type="ECO:0000313" key="2">
    <source>
        <dbReference type="EMBL" id="NGM52285.1"/>
    </source>
</evidence>
<gene>
    <name evidence="2" type="ORF">G5B46_21965</name>
</gene>
<organism evidence="2">
    <name type="scientific">Caulobacter sp. 602-2</name>
    <dbReference type="NCBI Taxonomy" id="2710887"/>
    <lineage>
        <taxon>Bacteria</taxon>
        <taxon>Pseudomonadati</taxon>
        <taxon>Pseudomonadota</taxon>
        <taxon>Alphaproteobacteria</taxon>
        <taxon>Caulobacterales</taxon>
        <taxon>Caulobacteraceae</taxon>
        <taxon>Caulobacter</taxon>
    </lineage>
</organism>
<dbReference type="RefSeq" id="WP_165262483.1">
    <property type="nucleotide sequence ID" value="NZ_JAAKGT010000015.1"/>
</dbReference>
<reference evidence="2" key="1">
    <citation type="submission" date="2020-02" db="EMBL/GenBank/DDBJ databases">
        <authorList>
            <person name="Gao J."/>
            <person name="Sun J."/>
        </authorList>
    </citation>
    <scope>NUCLEOTIDE SEQUENCE</scope>
    <source>
        <strain evidence="2">602-2</strain>
    </source>
</reference>
<sequence>MLDLVCLSEPFCVTQAYAPASEAAGMYRVMRDGRPIEASPEAVARLGVRVRFVVSDNFVTLAADGLRQTCADDACVVFRTWCEGLTCSWQAGAYRDRSAPFLHEITLQAVSADALERAKAEVFVSLADGRRLSLAGLGEGAPADPGLYTAPVRPGDRRLRGPAD</sequence>
<protein>
    <submittedName>
        <fullName evidence="2">Uncharacterized protein</fullName>
    </submittedName>
</protein>
<comment type="caution">
    <text evidence="2">The sequence shown here is derived from an EMBL/GenBank/DDBJ whole genome shotgun (WGS) entry which is preliminary data.</text>
</comment>
<dbReference type="EMBL" id="JAAKGT010000015">
    <property type="protein sequence ID" value="NGM52285.1"/>
    <property type="molecule type" value="Genomic_DNA"/>
</dbReference>
<evidence type="ECO:0000256" key="1">
    <source>
        <dbReference type="SAM" id="MobiDB-lite"/>
    </source>
</evidence>
<dbReference type="AlphaFoldDB" id="A0A6G4R471"/>